<keyword evidence="10" id="KW-1185">Reference proteome</keyword>
<name>A0A8J7FHH0_9GAMM</name>
<dbReference type="Gene3D" id="3.30.450.20">
    <property type="entry name" value="PAS domain"/>
    <property type="match status" value="2"/>
</dbReference>
<dbReference type="SUPFAM" id="SSF55785">
    <property type="entry name" value="PYP-like sensor domain (PAS domain)"/>
    <property type="match status" value="2"/>
</dbReference>
<dbReference type="InterPro" id="IPR004090">
    <property type="entry name" value="Chemotax_Me-accpt_rcpt"/>
</dbReference>
<dbReference type="Pfam" id="PF13188">
    <property type="entry name" value="PAS_8"/>
    <property type="match status" value="2"/>
</dbReference>
<evidence type="ECO:0000259" key="8">
    <source>
        <dbReference type="PROSITE" id="PS50885"/>
    </source>
</evidence>
<dbReference type="GO" id="GO:0005886">
    <property type="term" value="C:plasma membrane"/>
    <property type="evidence" value="ECO:0007669"/>
    <property type="project" value="TreeGrafter"/>
</dbReference>
<evidence type="ECO:0000256" key="4">
    <source>
        <dbReference type="ARBA" id="ARBA00029447"/>
    </source>
</evidence>
<reference evidence="9" key="1">
    <citation type="submission" date="2020-10" db="EMBL/GenBank/DDBJ databases">
        <title>Bacterium isolated from coastal waters sediment.</title>
        <authorList>
            <person name="Chen R.-J."/>
            <person name="Lu D.-C."/>
            <person name="Zhu K.-L."/>
            <person name="Du Z.-J."/>
        </authorList>
    </citation>
    <scope>NUCLEOTIDE SEQUENCE</scope>
    <source>
        <strain evidence="9">N1Y112</strain>
    </source>
</reference>
<protein>
    <submittedName>
        <fullName evidence="9">PAS domain-containing protein</fullName>
    </submittedName>
</protein>
<dbReference type="PANTHER" id="PTHR43531:SF14">
    <property type="entry name" value="METHYL-ACCEPTING CHEMOTAXIS PROTEIN I-RELATED"/>
    <property type="match status" value="1"/>
</dbReference>
<evidence type="ECO:0000313" key="10">
    <source>
        <dbReference type="Proteomes" id="UP000640333"/>
    </source>
</evidence>
<sequence length="644" mass="70064">MAGIIDDLNVLSDILEHSPINIMIADVDENIIFINQQAKTVLTNVESEIAKYIPGFRASEVVGGSIHRYHKDPEPIKQMLRALGPGQVRKGYITPGPYLFQHETRPLYNAEGVRLGYVVQWNDVTTQRTAQEEADRMKSGVNGASNALMLCDENRKITFVNPAAHRLLARREATLRQFLPQFDVNNLVGACIDMFHRNPKHQEALLSDASRLPYTGKITLPGVVLEVTATMVTNGDGEYRGNMVEWRDLTEEVETENNIQKLIANAVNGDLNDRLETEHLDGFNKVLCESINRLLDEIIRPIHDASEVVKGLSEGDLTKQVTADYQGEFGALKQAVNSSIGNLLGMVNEIRESSMNIGTAATQISAGNTDLSQRTEQQAASLEETASSMEEMTSTVKQNADNVKDASRLASGAREQAEKGGAIVASAVTAMGEINSRSKKIADIIGVIDEIAFQTNILALNAAVEAARAGEQGRGFAVVAAEVRNLAQRSASAAKEIKSLINDSVEKVEEGTRLVSDSGSSLEQIVSAVKRVSEIVAEIAAASEEQSIGIEQVNKAIMQLEQVTQQNAALVEEAAASSESMRDQSQNLNNLISFFDTGSDSRQPASRRSSAGHSTPPSGRRSASRPAPQPRQPVEAEDEFWEEF</sequence>
<dbReference type="SUPFAM" id="SSF58104">
    <property type="entry name" value="Methyl-accepting chemotaxis protein (MCP) signaling domain"/>
    <property type="match status" value="1"/>
</dbReference>
<evidence type="ECO:0000256" key="2">
    <source>
        <dbReference type="ARBA" id="ARBA00022481"/>
    </source>
</evidence>
<accession>A0A8J7FHH0</accession>
<evidence type="ECO:0000256" key="1">
    <source>
        <dbReference type="ARBA" id="ARBA00004370"/>
    </source>
</evidence>
<evidence type="ECO:0000256" key="3">
    <source>
        <dbReference type="ARBA" id="ARBA00023224"/>
    </source>
</evidence>
<dbReference type="InterPro" id="IPR035965">
    <property type="entry name" value="PAS-like_dom_sf"/>
</dbReference>
<feature type="domain" description="HAMP" evidence="8">
    <location>
        <begin position="296"/>
        <end position="348"/>
    </location>
</feature>
<dbReference type="CDD" id="cd11386">
    <property type="entry name" value="MCP_signal"/>
    <property type="match status" value="1"/>
</dbReference>
<dbReference type="SMART" id="SM00304">
    <property type="entry name" value="HAMP"/>
    <property type="match status" value="1"/>
</dbReference>
<dbReference type="PRINTS" id="PR00260">
    <property type="entry name" value="CHEMTRNSDUCR"/>
</dbReference>
<comment type="caution">
    <text evidence="9">The sequence shown here is derived from an EMBL/GenBank/DDBJ whole genome shotgun (WGS) entry which is preliminary data.</text>
</comment>
<dbReference type="Gene3D" id="1.10.287.950">
    <property type="entry name" value="Methyl-accepting chemotaxis protein"/>
    <property type="match status" value="1"/>
</dbReference>
<dbReference type="InterPro" id="IPR000014">
    <property type="entry name" value="PAS"/>
</dbReference>
<dbReference type="InterPro" id="IPR004089">
    <property type="entry name" value="MCPsignal_dom"/>
</dbReference>
<feature type="compositionally biased region" description="Low complexity" evidence="6">
    <location>
        <begin position="614"/>
        <end position="626"/>
    </location>
</feature>
<dbReference type="SMART" id="SM00283">
    <property type="entry name" value="MA"/>
    <property type="match status" value="1"/>
</dbReference>
<dbReference type="CDD" id="cd06225">
    <property type="entry name" value="HAMP"/>
    <property type="match status" value="1"/>
</dbReference>
<feature type="region of interest" description="Disordered" evidence="6">
    <location>
        <begin position="594"/>
        <end position="644"/>
    </location>
</feature>
<dbReference type="Pfam" id="PF18947">
    <property type="entry name" value="HAMP_2"/>
    <property type="match status" value="1"/>
</dbReference>
<proteinExistence type="inferred from homology"/>
<feature type="domain" description="Methyl-accepting transducer" evidence="7">
    <location>
        <begin position="353"/>
        <end position="582"/>
    </location>
</feature>
<dbReference type="GO" id="GO:0004888">
    <property type="term" value="F:transmembrane signaling receptor activity"/>
    <property type="evidence" value="ECO:0007669"/>
    <property type="project" value="InterPro"/>
</dbReference>
<gene>
    <name evidence="9" type="ORF">IOQ59_10805</name>
</gene>
<dbReference type="Pfam" id="PF00015">
    <property type="entry name" value="MCPsignal"/>
    <property type="match status" value="1"/>
</dbReference>
<keyword evidence="2" id="KW-0488">Methylation</keyword>
<dbReference type="AlphaFoldDB" id="A0A8J7FHH0"/>
<dbReference type="GO" id="GO:0006935">
    <property type="term" value="P:chemotaxis"/>
    <property type="evidence" value="ECO:0007669"/>
    <property type="project" value="InterPro"/>
</dbReference>
<dbReference type="EMBL" id="JADEYS010000009">
    <property type="protein sequence ID" value="MBE9397748.1"/>
    <property type="molecule type" value="Genomic_DNA"/>
</dbReference>
<comment type="similarity">
    <text evidence="4">Belongs to the methyl-accepting chemotaxis (MCP) protein family.</text>
</comment>
<dbReference type="PROSITE" id="PS50111">
    <property type="entry name" value="CHEMOTAXIS_TRANSDUC_2"/>
    <property type="match status" value="1"/>
</dbReference>
<evidence type="ECO:0000313" key="9">
    <source>
        <dbReference type="EMBL" id="MBE9397748.1"/>
    </source>
</evidence>
<dbReference type="CDD" id="cd00130">
    <property type="entry name" value="PAS"/>
    <property type="match status" value="1"/>
</dbReference>
<dbReference type="InterPro" id="IPR003660">
    <property type="entry name" value="HAMP_dom"/>
</dbReference>
<feature type="compositionally biased region" description="Polar residues" evidence="6">
    <location>
        <begin position="594"/>
        <end position="613"/>
    </location>
</feature>
<dbReference type="GO" id="GO:0007165">
    <property type="term" value="P:signal transduction"/>
    <property type="evidence" value="ECO:0007669"/>
    <property type="project" value="UniProtKB-KW"/>
</dbReference>
<dbReference type="PANTHER" id="PTHR43531">
    <property type="entry name" value="PROTEIN ICFG"/>
    <property type="match status" value="1"/>
</dbReference>
<evidence type="ECO:0000256" key="6">
    <source>
        <dbReference type="SAM" id="MobiDB-lite"/>
    </source>
</evidence>
<keyword evidence="3 5" id="KW-0807">Transducer</keyword>
<dbReference type="FunFam" id="1.10.287.950:FF:000001">
    <property type="entry name" value="Methyl-accepting chemotaxis sensory transducer"/>
    <property type="match status" value="1"/>
</dbReference>
<evidence type="ECO:0000256" key="5">
    <source>
        <dbReference type="PROSITE-ProRule" id="PRU00284"/>
    </source>
</evidence>
<dbReference type="InterPro" id="IPR051310">
    <property type="entry name" value="MCP_chemotaxis"/>
</dbReference>
<dbReference type="Proteomes" id="UP000640333">
    <property type="component" value="Unassembled WGS sequence"/>
</dbReference>
<dbReference type="RefSeq" id="WP_193953297.1">
    <property type="nucleotide sequence ID" value="NZ_JADEYS010000009.1"/>
</dbReference>
<comment type="subcellular location">
    <subcellularLocation>
        <location evidence="1">Membrane</location>
    </subcellularLocation>
</comment>
<dbReference type="PROSITE" id="PS50885">
    <property type="entry name" value="HAMP"/>
    <property type="match status" value="1"/>
</dbReference>
<feature type="compositionally biased region" description="Acidic residues" evidence="6">
    <location>
        <begin position="635"/>
        <end position="644"/>
    </location>
</feature>
<organism evidence="9 10">
    <name type="scientific">Pontibacterium sinense</name>
    <dbReference type="NCBI Taxonomy" id="2781979"/>
    <lineage>
        <taxon>Bacteria</taxon>
        <taxon>Pseudomonadati</taxon>
        <taxon>Pseudomonadota</taxon>
        <taxon>Gammaproteobacteria</taxon>
        <taxon>Oceanospirillales</taxon>
        <taxon>Oceanospirillaceae</taxon>
        <taxon>Pontibacterium</taxon>
    </lineage>
</organism>
<evidence type="ECO:0000259" key="7">
    <source>
        <dbReference type="PROSITE" id="PS50111"/>
    </source>
</evidence>